<organism evidence="2 3">
    <name type="scientific">Endozoicomonas gorgoniicola</name>
    <dbReference type="NCBI Taxonomy" id="1234144"/>
    <lineage>
        <taxon>Bacteria</taxon>
        <taxon>Pseudomonadati</taxon>
        <taxon>Pseudomonadota</taxon>
        <taxon>Gammaproteobacteria</taxon>
        <taxon>Oceanospirillales</taxon>
        <taxon>Endozoicomonadaceae</taxon>
        <taxon>Endozoicomonas</taxon>
    </lineage>
</organism>
<protein>
    <recommendedName>
        <fullName evidence="4">30S ribosomal protein S21</fullName>
    </recommendedName>
</protein>
<evidence type="ECO:0000256" key="1">
    <source>
        <dbReference type="SAM" id="MobiDB-lite"/>
    </source>
</evidence>
<dbReference type="Proteomes" id="UP001209854">
    <property type="component" value="Unassembled WGS sequence"/>
</dbReference>
<feature type="region of interest" description="Disordered" evidence="1">
    <location>
        <begin position="67"/>
        <end position="105"/>
    </location>
</feature>
<keyword evidence="3" id="KW-1185">Reference proteome</keyword>
<reference evidence="2 3" key="1">
    <citation type="submission" date="2022-10" db="EMBL/GenBank/DDBJ databases">
        <title>High-quality genome sequences of two octocoral-associated bacteria, Endozoicomonas euniceicola EF212 and Endozoicomonas gorgoniicola PS125.</title>
        <authorList>
            <person name="Chiou Y.-J."/>
            <person name="Chen Y.-H."/>
        </authorList>
    </citation>
    <scope>NUCLEOTIDE SEQUENCE [LARGE SCALE GENOMIC DNA]</scope>
    <source>
        <strain evidence="2 3">PS125</strain>
    </source>
</reference>
<feature type="compositionally biased region" description="Basic residues" evidence="1">
    <location>
        <begin position="67"/>
        <end position="77"/>
    </location>
</feature>
<dbReference type="EMBL" id="JAPFCC010000001">
    <property type="protein sequence ID" value="MCW7552955.1"/>
    <property type="molecule type" value="Genomic_DNA"/>
</dbReference>
<accession>A0ABT3MUB3</accession>
<evidence type="ECO:0000313" key="2">
    <source>
        <dbReference type="EMBL" id="MCW7552955.1"/>
    </source>
</evidence>
<dbReference type="RefSeq" id="WP_262567854.1">
    <property type="nucleotide sequence ID" value="NZ_JAPFCC010000001.1"/>
</dbReference>
<evidence type="ECO:0008006" key="4">
    <source>
        <dbReference type="Google" id="ProtNLM"/>
    </source>
</evidence>
<name>A0ABT3MUB3_9GAMM</name>
<sequence length="105" mass="11643">MRCVPLTSYGFLQTQPLASYALAIQIAFPSVGAAQASFSLTGLPASLGKRKRPASAVLKLMSDPMFRQRREKLKTRYNRNEKHNGRSDSRSYQKALSESVLPRAA</sequence>
<evidence type="ECO:0000313" key="3">
    <source>
        <dbReference type="Proteomes" id="UP001209854"/>
    </source>
</evidence>
<feature type="compositionally biased region" description="Basic and acidic residues" evidence="1">
    <location>
        <begin position="78"/>
        <end position="91"/>
    </location>
</feature>
<comment type="caution">
    <text evidence="2">The sequence shown here is derived from an EMBL/GenBank/DDBJ whole genome shotgun (WGS) entry which is preliminary data.</text>
</comment>
<proteinExistence type="predicted"/>
<gene>
    <name evidence="2" type="ORF">NX722_09940</name>
</gene>